<keyword evidence="1" id="KW-0472">Membrane</keyword>
<keyword evidence="1" id="KW-0812">Transmembrane</keyword>
<protein>
    <recommendedName>
        <fullName evidence="4">DUF4199 domain-containing protein</fullName>
    </recommendedName>
</protein>
<evidence type="ECO:0008006" key="4">
    <source>
        <dbReference type="Google" id="ProtNLM"/>
    </source>
</evidence>
<name>A0A2M8QDX9_9CHLR</name>
<reference evidence="2 3" key="1">
    <citation type="submission" date="2017-11" db="EMBL/GenBank/DDBJ databases">
        <title>Evolution of Phototrophy in the Chloroflexi Phylum Driven by Horizontal Gene Transfer.</title>
        <authorList>
            <person name="Ward L.M."/>
            <person name="Hemp J."/>
            <person name="Shih P.M."/>
            <person name="Mcglynn S.E."/>
            <person name="Fischer W."/>
        </authorList>
    </citation>
    <scope>NUCLEOTIDE SEQUENCE [LARGE SCALE GENOMIC DNA]</scope>
    <source>
        <strain evidence="2">JP3_7</strain>
    </source>
</reference>
<sequence>MKKVRTPSQIRAAETARKRALFVATVGAAVGVITLLLSSTFLALHCVIAAAVALSGGIAAARAAVPIEPQSFRSAGVTGGIYAALGYVLPFMIYNFARYLSVNDQTVAERAAELTSDQIAMMEQFNVVLGAEFFRGQDVSYIFGYLLFALLFGWILGVVGGALAKRQMS</sequence>
<feature type="transmembrane region" description="Helical" evidence="1">
    <location>
        <begin position="42"/>
        <end position="65"/>
    </location>
</feature>
<evidence type="ECO:0000313" key="2">
    <source>
        <dbReference type="EMBL" id="PJF48009.1"/>
    </source>
</evidence>
<proteinExistence type="predicted"/>
<dbReference type="AlphaFoldDB" id="A0A2M8QDX9"/>
<accession>A0A2M8QDX9</accession>
<feature type="transmembrane region" description="Helical" evidence="1">
    <location>
        <begin position="142"/>
        <end position="164"/>
    </location>
</feature>
<feature type="transmembrane region" description="Helical" evidence="1">
    <location>
        <begin position="77"/>
        <end position="97"/>
    </location>
</feature>
<evidence type="ECO:0000256" key="1">
    <source>
        <dbReference type="SAM" id="Phobius"/>
    </source>
</evidence>
<organism evidence="2 3">
    <name type="scientific">Candidatus Thermofonsia Clade 3 bacterium</name>
    <dbReference type="NCBI Taxonomy" id="2364212"/>
    <lineage>
        <taxon>Bacteria</taxon>
        <taxon>Bacillati</taxon>
        <taxon>Chloroflexota</taxon>
        <taxon>Candidatus Thermofontia</taxon>
        <taxon>Candidatus Thermofonsia Clade 3</taxon>
    </lineage>
</organism>
<evidence type="ECO:0000313" key="3">
    <source>
        <dbReference type="Proteomes" id="UP000230790"/>
    </source>
</evidence>
<comment type="caution">
    <text evidence="2">The sequence shown here is derived from an EMBL/GenBank/DDBJ whole genome shotgun (WGS) entry which is preliminary data.</text>
</comment>
<dbReference type="Proteomes" id="UP000230790">
    <property type="component" value="Unassembled WGS sequence"/>
</dbReference>
<gene>
    <name evidence="2" type="ORF">CUN48_05735</name>
</gene>
<feature type="transmembrane region" description="Helical" evidence="1">
    <location>
        <begin position="20"/>
        <end position="36"/>
    </location>
</feature>
<keyword evidence="1" id="KW-1133">Transmembrane helix</keyword>
<dbReference type="EMBL" id="PGTN01000027">
    <property type="protein sequence ID" value="PJF48009.1"/>
    <property type="molecule type" value="Genomic_DNA"/>
</dbReference>